<dbReference type="GO" id="GO:0005829">
    <property type="term" value="C:cytosol"/>
    <property type="evidence" value="ECO:0007669"/>
    <property type="project" value="TreeGrafter"/>
</dbReference>
<protein>
    <submittedName>
        <fullName evidence="9">Tagatose 6-phosphate kinase</fullName>
        <ecNumber evidence="9">2.7.1.144</ecNumber>
    </submittedName>
</protein>
<proteinExistence type="inferred from homology"/>
<evidence type="ECO:0000256" key="2">
    <source>
        <dbReference type="ARBA" id="ARBA00022679"/>
    </source>
</evidence>
<comment type="caution">
    <text evidence="9">The sequence shown here is derived from an EMBL/GenBank/DDBJ whole genome shotgun (WGS) entry which is preliminary data.</text>
</comment>
<evidence type="ECO:0000256" key="6">
    <source>
        <dbReference type="PIRNR" id="PIRNR000535"/>
    </source>
</evidence>
<keyword evidence="3" id="KW-0547">Nucleotide-binding</keyword>
<reference evidence="9 10" key="1">
    <citation type="submission" date="2020-07" db="EMBL/GenBank/DDBJ databases">
        <title>Sequencing the genomes of 1000 actinobacteria strains.</title>
        <authorList>
            <person name="Klenk H.-P."/>
        </authorList>
    </citation>
    <scope>NUCLEOTIDE SEQUENCE [LARGE SCALE GENOMIC DNA]</scope>
    <source>
        <strain evidence="9 10">DSM 26487</strain>
    </source>
</reference>
<dbReference type="EMBL" id="JACBZR010000001">
    <property type="protein sequence ID" value="NYI76842.1"/>
    <property type="molecule type" value="Genomic_DNA"/>
</dbReference>
<dbReference type="PANTHER" id="PTHR46566:SF5">
    <property type="entry name" value="1-PHOSPHOFRUCTOKINASE"/>
    <property type="match status" value="1"/>
</dbReference>
<dbReference type="InterPro" id="IPR017583">
    <property type="entry name" value="Tagatose/fructose_Pkinase"/>
</dbReference>
<dbReference type="SUPFAM" id="SSF53613">
    <property type="entry name" value="Ribokinase-like"/>
    <property type="match status" value="1"/>
</dbReference>
<gene>
    <name evidence="9" type="ORF">BJ988_001490</name>
</gene>
<dbReference type="InterPro" id="IPR011611">
    <property type="entry name" value="PfkB_dom"/>
</dbReference>
<dbReference type="Pfam" id="PF00294">
    <property type="entry name" value="PfkB"/>
    <property type="match status" value="1"/>
</dbReference>
<comment type="similarity">
    <text evidence="1 7">Belongs to the carbohydrate kinase PfkB family.</text>
</comment>
<dbReference type="GO" id="GO:0005524">
    <property type="term" value="F:ATP binding"/>
    <property type="evidence" value="ECO:0007669"/>
    <property type="project" value="UniProtKB-KW"/>
</dbReference>
<dbReference type="InterPro" id="IPR002173">
    <property type="entry name" value="Carboh/pur_kinase_PfkB_CS"/>
</dbReference>
<keyword evidence="10" id="KW-1185">Reference proteome</keyword>
<organism evidence="9 10">
    <name type="scientific">Nocardioides panzhihuensis</name>
    <dbReference type="NCBI Taxonomy" id="860243"/>
    <lineage>
        <taxon>Bacteria</taxon>
        <taxon>Bacillati</taxon>
        <taxon>Actinomycetota</taxon>
        <taxon>Actinomycetes</taxon>
        <taxon>Propionibacteriales</taxon>
        <taxon>Nocardioidaceae</taxon>
        <taxon>Nocardioides</taxon>
    </lineage>
</organism>
<evidence type="ECO:0000313" key="9">
    <source>
        <dbReference type="EMBL" id="NYI76842.1"/>
    </source>
</evidence>
<sequence>MIITVTLNPAIDVTYRLPGLTVGEVHRVAEVTSRLGGKGVNVARVLHQLGEPIHAVGLADHDFGEALARELPATFLPELEEVRRTLVVVADSTTSLWEPGRQAAVGADLRLLDLLAEQIADAAAIIVSGSLAPGVPIDLPARIAQLAAAAGVPVLLDLDDAALAAAVGTGAVLTPNEDEAARLLGRPLGDPAVAVAELAARHGGPVVLTRGHRGLIANVGGMAWEVRPPAGVSGNPTGAGDASAAGLARGLANGTPWPEILADAAALGAAAVVMPVAGEIDPDAYKTFLAEVRVRRIDHEED</sequence>
<dbReference type="RefSeq" id="WP_179657448.1">
    <property type="nucleotide sequence ID" value="NZ_JACBZR010000001.1"/>
</dbReference>
<dbReference type="PROSITE" id="PS00584">
    <property type="entry name" value="PFKB_KINASES_2"/>
    <property type="match status" value="1"/>
</dbReference>
<keyword evidence="4 7" id="KW-0418">Kinase</keyword>
<evidence type="ECO:0000256" key="5">
    <source>
        <dbReference type="ARBA" id="ARBA00022840"/>
    </source>
</evidence>
<dbReference type="GO" id="GO:0009024">
    <property type="term" value="F:tagatose-6-phosphate kinase activity"/>
    <property type="evidence" value="ECO:0007669"/>
    <property type="project" value="UniProtKB-EC"/>
</dbReference>
<dbReference type="Proteomes" id="UP000564496">
    <property type="component" value="Unassembled WGS sequence"/>
</dbReference>
<dbReference type="InterPro" id="IPR002139">
    <property type="entry name" value="Ribo/fructo_kinase"/>
</dbReference>
<accession>A0A7Z0DK68</accession>
<dbReference type="GO" id="GO:0008443">
    <property type="term" value="F:phosphofructokinase activity"/>
    <property type="evidence" value="ECO:0007669"/>
    <property type="project" value="TreeGrafter"/>
</dbReference>
<evidence type="ECO:0000313" key="10">
    <source>
        <dbReference type="Proteomes" id="UP000564496"/>
    </source>
</evidence>
<evidence type="ECO:0000256" key="4">
    <source>
        <dbReference type="ARBA" id="ARBA00022777"/>
    </source>
</evidence>
<dbReference type="EC" id="2.7.1.144" evidence="9"/>
<keyword evidence="2 6" id="KW-0808">Transferase</keyword>
<dbReference type="Gene3D" id="3.40.1190.20">
    <property type="match status" value="1"/>
</dbReference>
<evidence type="ECO:0000256" key="7">
    <source>
        <dbReference type="RuleBase" id="RU003704"/>
    </source>
</evidence>
<evidence type="ECO:0000256" key="3">
    <source>
        <dbReference type="ARBA" id="ARBA00022741"/>
    </source>
</evidence>
<feature type="domain" description="Carbohydrate kinase PfkB" evidence="8">
    <location>
        <begin position="9"/>
        <end position="272"/>
    </location>
</feature>
<dbReference type="PRINTS" id="PR00990">
    <property type="entry name" value="RIBOKINASE"/>
</dbReference>
<dbReference type="PANTHER" id="PTHR46566">
    <property type="entry name" value="1-PHOSPHOFRUCTOKINASE-RELATED"/>
    <property type="match status" value="1"/>
</dbReference>
<evidence type="ECO:0000259" key="8">
    <source>
        <dbReference type="Pfam" id="PF00294"/>
    </source>
</evidence>
<evidence type="ECO:0000256" key="1">
    <source>
        <dbReference type="ARBA" id="ARBA00010688"/>
    </source>
</evidence>
<dbReference type="AlphaFoldDB" id="A0A7Z0DK68"/>
<name>A0A7Z0DK68_9ACTN</name>
<dbReference type="PIRSF" id="PIRSF000535">
    <property type="entry name" value="1PFK/6PFK/LacC"/>
    <property type="match status" value="1"/>
</dbReference>
<dbReference type="InterPro" id="IPR029056">
    <property type="entry name" value="Ribokinase-like"/>
</dbReference>
<keyword evidence="5" id="KW-0067">ATP-binding</keyword>